<name>A0A1V9X3W0_9ACAR</name>
<keyword evidence="3 10" id="KW-0812">Transmembrane</keyword>
<dbReference type="InterPro" id="IPR031468">
    <property type="entry name" value="SMP_LBD"/>
</dbReference>
<keyword evidence="7" id="KW-0446">Lipid-binding</keyword>
<comment type="caution">
    <text evidence="12">The sequence shown here is derived from an EMBL/GenBank/DDBJ whole genome shotgun (WGS) entry which is preliminary data.</text>
</comment>
<evidence type="ECO:0000256" key="9">
    <source>
        <dbReference type="SAM" id="MobiDB-lite"/>
    </source>
</evidence>
<feature type="region of interest" description="Disordered" evidence="9">
    <location>
        <begin position="559"/>
        <end position="610"/>
    </location>
</feature>
<protein>
    <submittedName>
        <fullName evidence="12">Testis-expressed sequence 2 protein-like</fullName>
    </submittedName>
</protein>
<feature type="region of interest" description="Disordered" evidence="9">
    <location>
        <begin position="1"/>
        <end position="22"/>
    </location>
</feature>
<evidence type="ECO:0000256" key="4">
    <source>
        <dbReference type="ARBA" id="ARBA00022824"/>
    </source>
</evidence>
<dbReference type="CDD" id="cd21675">
    <property type="entry name" value="SMP_TEX2"/>
    <property type="match status" value="1"/>
</dbReference>
<keyword evidence="4" id="KW-0256">Endoplasmic reticulum</keyword>
<dbReference type="GO" id="GO:0008289">
    <property type="term" value="F:lipid binding"/>
    <property type="evidence" value="ECO:0007669"/>
    <property type="project" value="UniProtKB-KW"/>
</dbReference>
<feature type="domain" description="SMP-LTD" evidence="11">
    <location>
        <begin position="452"/>
        <end position="733"/>
    </location>
</feature>
<organism evidence="12 13">
    <name type="scientific">Tropilaelaps mercedesae</name>
    <dbReference type="NCBI Taxonomy" id="418985"/>
    <lineage>
        <taxon>Eukaryota</taxon>
        <taxon>Metazoa</taxon>
        <taxon>Ecdysozoa</taxon>
        <taxon>Arthropoda</taxon>
        <taxon>Chelicerata</taxon>
        <taxon>Arachnida</taxon>
        <taxon>Acari</taxon>
        <taxon>Parasitiformes</taxon>
        <taxon>Mesostigmata</taxon>
        <taxon>Gamasina</taxon>
        <taxon>Dermanyssoidea</taxon>
        <taxon>Laelapidae</taxon>
        <taxon>Tropilaelaps</taxon>
    </lineage>
</organism>
<feature type="compositionally biased region" description="Acidic residues" evidence="9">
    <location>
        <begin position="585"/>
        <end position="595"/>
    </location>
</feature>
<comment type="subcellular location">
    <subcellularLocation>
        <location evidence="1">Endoplasmic reticulum membrane</location>
    </subcellularLocation>
</comment>
<evidence type="ECO:0000256" key="6">
    <source>
        <dbReference type="ARBA" id="ARBA00023055"/>
    </source>
</evidence>
<dbReference type="OrthoDB" id="26740at2759"/>
<evidence type="ECO:0000256" key="2">
    <source>
        <dbReference type="ARBA" id="ARBA00022448"/>
    </source>
</evidence>
<dbReference type="AlphaFoldDB" id="A0A1V9X3W0"/>
<evidence type="ECO:0000256" key="10">
    <source>
        <dbReference type="SAM" id="Phobius"/>
    </source>
</evidence>
<evidence type="ECO:0000256" key="8">
    <source>
        <dbReference type="ARBA" id="ARBA00023136"/>
    </source>
</evidence>
<evidence type="ECO:0000256" key="7">
    <source>
        <dbReference type="ARBA" id="ARBA00023121"/>
    </source>
</evidence>
<dbReference type="PROSITE" id="PS51847">
    <property type="entry name" value="SMP"/>
    <property type="match status" value="1"/>
</dbReference>
<evidence type="ECO:0000256" key="1">
    <source>
        <dbReference type="ARBA" id="ARBA00004586"/>
    </source>
</evidence>
<proteinExistence type="predicted"/>
<dbReference type="GO" id="GO:0006869">
    <property type="term" value="P:lipid transport"/>
    <property type="evidence" value="ECO:0007669"/>
    <property type="project" value="UniProtKB-KW"/>
</dbReference>
<evidence type="ECO:0000256" key="5">
    <source>
        <dbReference type="ARBA" id="ARBA00022989"/>
    </source>
</evidence>
<dbReference type="FunCoup" id="A0A1V9X3W0">
    <property type="interactions" value="446"/>
</dbReference>
<dbReference type="STRING" id="418985.A0A1V9X3W0"/>
<dbReference type="EMBL" id="MNPL01025676">
    <property type="protein sequence ID" value="OQR68177.1"/>
    <property type="molecule type" value="Genomic_DNA"/>
</dbReference>
<dbReference type="PANTHER" id="PTHR13466">
    <property type="entry name" value="TEX2 PROTEIN-RELATED"/>
    <property type="match status" value="1"/>
</dbReference>
<keyword evidence="5 10" id="KW-1133">Transmembrane helix</keyword>
<dbReference type="GO" id="GO:0005789">
    <property type="term" value="C:endoplasmic reticulum membrane"/>
    <property type="evidence" value="ECO:0007669"/>
    <property type="project" value="UniProtKB-SubCell"/>
</dbReference>
<feature type="transmembrane region" description="Helical" evidence="10">
    <location>
        <begin position="149"/>
        <end position="179"/>
    </location>
</feature>
<feature type="region of interest" description="Disordered" evidence="9">
    <location>
        <begin position="60"/>
        <end position="81"/>
    </location>
</feature>
<evidence type="ECO:0000313" key="12">
    <source>
        <dbReference type="EMBL" id="OQR68177.1"/>
    </source>
</evidence>
<keyword evidence="6" id="KW-0445">Lipid transport</keyword>
<keyword evidence="8 10" id="KW-0472">Membrane</keyword>
<evidence type="ECO:0000256" key="3">
    <source>
        <dbReference type="ARBA" id="ARBA00022692"/>
    </source>
</evidence>
<reference evidence="12 13" key="1">
    <citation type="journal article" date="2017" name="Gigascience">
        <title>Draft genome of the honey bee ectoparasitic mite, Tropilaelaps mercedesae, is shaped by the parasitic life history.</title>
        <authorList>
            <person name="Dong X."/>
            <person name="Armstrong S.D."/>
            <person name="Xia D."/>
            <person name="Makepeace B.L."/>
            <person name="Darby A.C."/>
            <person name="Kadowaki T."/>
        </authorList>
    </citation>
    <scope>NUCLEOTIDE SEQUENCE [LARGE SCALE GENOMIC DNA]</scope>
    <source>
        <strain evidence="12">Wuxi-XJTLU</strain>
    </source>
</reference>
<keyword evidence="13" id="KW-1185">Reference proteome</keyword>
<gene>
    <name evidence="12" type="ORF">BIW11_13077</name>
</gene>
<dbReference type="Proteomes" id="UP000192247">
    <property type="component" value="Unassembled WGS sequence"/>
</dbReference>
<accession>A0A1V9X3W0</accession>
<evidence type="ECO:0000259" key="11">
    <source>
        <dbReference type="PROSITE" id="PS51847"/>
    </source>
</evidence>
<dbReference type="InParanoid" id="A0A1V9X3W0"/>
<dbReference type="PANTHER" id="PTHR13466:SF0">
    <property type="entry name" value="SMP-LTD DOMAIN-CONTAINING PROTEIN"/>
    <property type="match status" value="1"/>
</dbReference>
<feature type="non-terminal residue" evidence="12">
    <location>
        <position position="1"/>
    </location>
</feature>
<sequence>GIKGKIVKKFEEKRTRSQSVPVVAKAIHSQSDGAGNANIDSVMLGPPREVLNYDDIERAEEADPERMASEQGLGNAGKRLDGVDYFSNEDDSWEKVDVPSRESTGLQQRAFYRDFAVVKARWIALDTAYIAARFPDVIQEMQAHFTHTAVLFLPLLLVLVVLPCPAFLKGFLVASLAWWTVWRVMTVLCSPASLTTEPFPPLPEGTPVPPPPLLMPRLQEMNVREGWLNALPIGEGYDIRTHQGSHSNTVHVRLVGTTLRIRTPKDKLPRRAMWDEHRKDTNAVVWLGKQWFVELEGATVRLQPEGLSAARLWNKKYPIVIRTLAKPIDDAKEIVLFARTCRDKEYWFRLLKKTAEQGGNNTAVKTPKIDENRPMFFNSEGTEKLPEDDCISSQRSRVDFNVYMNNLGLAHSSGILSGCSPGGSFTGSGTTEDRRQQQPSQSCCPPLSLAFRDADTQWLNVVVGRLLYDFFTQPRWAEAVRTKFQKKLSKIKVPFFMEELTITDIDLGSCTPLIRRTSAAVHCPETGVWFDLEIVYNGCFQATVHTKLNLMKLKKQGGSVTIPESREQEMQELAPGEGRSVYDDLPSEDDDDDVSEGSTQHTGDAELEEAQGATSKKILNMVDRISNWSLFQQATDYAFIRKKMEEFSNTDLKLTIQLTSLVGRLAINIPPPPADRLWYGFRSVPRLKFKAIPQMGEREVSFRDKLAGIIEKTIFQEFQRVLVMPNMDDLQIELMEDQPL</sequence>
<keyword evidence="2" id="KW-0813">Transport</keyword>
<evidence type="ECO:0000313" key="13">
    <source>
        <dbReference type="Proteomes" id="UP000192247"/>
    </source>
</evidence>